<dbReference type="GO" id="GO:0005634">
    <property type="term" value="C:nucleus"/>
    <property type="evidence" value="ECO:0007669"/>
    <property type="project" value="UniProtKB-ARBA"/>
</dbReference>
<dbReference type="InterPro" id="IPR034732">
    <property type="entry name" value="EPHD"/>
</dbReference>
<organism evidence="8 9">
    <name type="scientific">Handroanthus impetiginosus</name>
    <dbReference type="NCBI Taxonomy" id="429701"/>
    <lineage>
        <taxon>Eukaryota</taxon>
        <taxon>Viridiplantae</taxon>
        <taxon>Streptophyta</taxon>
        <taxon>Embryophyta</taxon>
        <taxon>Tracheophyta</taxon>
        <taxon>Spermatophyta</taxon>
        <taxon>Magnoliopsida</taxon>
        <taxon>eudicotyledons</taxon>
        <taxon>Gunneridae</taxon>
        <taxon>Pentapetalae</taxon>
        <taxon>asterids</taxon>
        <taxon>lamiids</taxon>
        <taxon>Lamiales</taxon>
        <taxon>Bignoniaceae</taxon>
        <taxon>Crescentiina</taxon>
        <taxon>Tabebuia alliance</taxon>
        <taxon>Handroanthus</taxon>
    </lineage>
</organism>
<dbReference type="GO" id="GO:0006357">
    <property type="term" value="P:regulation of transcription by RNA polymerase II"/>
    <property type="evidence" value="ECO:0007669"/>
    <property type="project" value="TreeGrafter"/>
</dbReference>
<dbReference type="InterPro" id="IPR001965">
    <property type="entry name" value="Znf_PHD"/>
</dbReference>
<name>A0A2G9HE88_9LAMI</name>
<evidence type="ECO:0000313" key="9">
    <source>
        <dbReference type="Proteomes" id="UP000231279"/>
    </source>
</evidence>
<reference evidence="9" key="1">
    <citation type="journal article" date="2018" name="Gigascience">
        <title>Genome assembly of the Pink Ipe (Handroanthus impetiginosus, Bignoniaceae), a highly valued, ecologically keystone Neotropical timber forest tree.</title>
        <authorList>
            <person name="Silva-Junior O.B."/>
            <person name="Grattapaglia D."/>
            <person name="Novaes E."/>
            <person name="Collevatti R.G."/>
        </authorList>
    </citation>
    <scope>NUCLEOTIDE SEQUENCE [LARGE SCALE GENOMIC DNA]</scope>
    <source>
        <strain evidence="9">cv. UFG-1</strain>
    </source>
</reference>
<gene>
    <name evidence="8" type="ORF">CDL12_11496</name>
</gene>
<dbReference type="InterPro" id="IPR011011">
    <property type="entry name" value="Znf_FYVE_PHD"/>
</dbReference>
<dbReference type="PANTHER" id="PTHR13793:SF107">
    <property type="entry name" value="BROMODOMAIN-CONTAINING PROTEIN HOMOLOG"/>
    <property type="match status" value="1"/>
</dbReference>
<feature type="compositionally biased region" description="Gly residues" evidence="5">
    <location>
        <begin position="1"/>
        <end position="11"/>
    </location>
</feature>
<dbReference type="Pfam" id="PF13831">
    <property type="entry name" value="PHD_2"/>
    <property type="match status" value="1"/>
</dbReference>
<evidence type="ECO:0000256" key="1">
    <source>
        <dbReference type="ARBA" id="ARBA00022723"/>
    </source>
</evidence>
<dbReference type="PANTHER" id="PTHR13793">
    <property type="entry name" value="PHD FINGER PROTEINS"/>
    <property type="match status" value="1"/>
</dbReference>
<evidence type="ECO:0000256" key="5">
    <source>
        <dbReference type="SAM" id="MobiDB-lite"/>
    </source>
</evidence>
<dbReference type="GO" id="GO:0008270">
    <property type="term" value="F:zinc ion binding"/>
    <property type="evidence" value="ECO:0007669"/>
    <property type="project" value="UniProtKB-KW"/>
</dbReference>
<dbReference type="SMART" id="SM00249">
    <property type="entry name" value="PHD"/>
    <property type="match status" value="2"/>
</dbReference>
<keyword evidence="1" id="KW-0479">Metal-binding</keyword>
<evidence type="ECO:0000256" key="2">
    <source>
        <dbReference type="ARBA" id="ARBA00022771"/>
    </source>
</evidence>
<dbReference type="EMBL" id="NKXS01002006">
    <property type="protein sequence ID" value="PIN15849.1"/>
    <property type="molecule type" value="Genomic_DNA"/>
</dbReference>
<proteinExistence type="predicted"/>
<dbReference type="PROSITE" id="PS51805">
    <property type="entry name" value="EPHD"/>
    <property type="match status" value="1"/>
</dbReference>
<evidence type="ECO:0000256" key="4">
    <source>
        <dbReference type="PROSITE-ProRule" id="PRU00146"/>
    </source>
</evidence>
<dbReference type="InterPro" id="IPR050701">
    <property type="entry name" value="Histone_Mod_Regulator"/>
</dbReference>
<dbReference type="SUPFAM" id="SSF57903">
    <property type="entry name" value="FYVE/PHD zinc finger"/>
    <property type="match status" value="1"/>
</dbReference>
<protein>
    <submittedName>
        <fullName evidence="8">Uncharacterized protein</fullName>
    </submittedName>
</protein>
<feature type="domain" description="PHD-type" evidence="7">
    <location>
        <begin position="367"/>
        <end position="492"/>
    </location>
</feature>
<feature type="domain" description="PHD-type" evidence="6">
    <location>
        <begin position="308"/>
        <end position="359"/>
    </location>
</feature>
<dbReference type="AlphaFoldDB" id="A0A2G9HE88"/>
<dbReference type="Gene3D" id="3.30.40.10">
    <property type="entry name" value="Zinc/RING finger domain, C3HC4 (zinc finger)"/>
    <property type="match status" value="2"/>
</dbReference>
<comment type="caution">
    <text evidence="8">The sequence shown here is derived from an EMBL/GenBank/DDBJ whole genome shotgun (WGS) entry which is preliminary data.</text>
</comment>
<dbReference type="STRING" id="429701.A0A2G9HE88"/>
<feature type="region of interest" description="Disordered" evidence="5">
    <location>
        <begin position="1"/>
        <end position="51"/>
    </location>
</feature>
<dbReference type="InterPro" id="IPR013083">
    <property type="entry name" value="Znf_RING/FYVE/PHD"/>
</dbReference>
<keyword evidence="3" id="KW-0862">Zinc</keyword>
<sequence>MTGGGGRGGGRCPRLRKSMGCGGGATETKKTESNNNIPNSEITEKPSGSPEITELPLTSVVELDLYTQARKVLSFRSPFDSENSPAHPVSISGANTLPGGLSYFLTRHSDGWKRHKKLHSGSKKKSSTLERPHAGNIWAEMEGYFRDLTTEDIDKLAPVSAARFSGIHKCFLIPSLDDNNTLCGLYTSFNRTLATACERDSLNSENEVELISNDKAEVEGMVGQEDNEPRPMDVDGDGGELNKLEIKEKSYGEKTDERELAYFNGIDWLLGSKRKIYLASERHSKKRLLGMDTGMEKLLAAHAVQGLDAICHYCSCGDMGDPLNCLIKCGSCGMMVHQRCYGVQEDVGSSWLCSWCNRKNDAGLSTGRPCLLCPKQGGALKPLRRRGLGSDNGRSEVEFAHLFCCQWIPEVYLENTMTMEPVMNLDELKDTRKKLLCYLCKVKYGACVRCSNGDCRTSFHPICAREARHRMEIWGRRGCEEVELHAFCAKHSEVEDDSGHQSAGDISLTAGVDCVELNDIVTDGDNILDIRLNSKSHAESADLLQPADKETGNENDSKEVNAHSAFNFTMILKKLIDLGKVDARDVASDIGVSANSLNTMLTDNHMVPEVECKLVKWLKSHAHIGSTQKTFKVKIGSLAAPKAEADVAEGPGYPGAVSVEEFDNCETVCVKSVPSRRRTKSRIRIMKDDNSSFSGDKINGGTEGGFDISLPGQSLSEDGLIVETKQKEQMIKHSLVLM</sequence>
<evidence type="ECO:0000256" key="3">
    <source>
        <dbReference type="ARBA" id="ARBA00022833"/>
    </source>
</evidence>
<dbReference type="Proteomes" id="UP000231279">
    <property type="component" value="Unassembled WGS sequence"/>
</dbReference>
<evidence type="ECO:0000313" key="8">
    <source>
        <dbReference type="EMBL" id="PIN15849.1"/>
    </source>
</evidence>
<dbReference type="Pfam" id="PF13832">
    <property type="entry name" value="zf-HC5HC2H_2"/>
    <property type="match status" value="1"/>
</dbReference>
<keyword evidence="2 4" id="KW-0863">Zinc-finger</keyword>
<evidence type="ECO:0000259" key="7">
    <source>
        <dbReference type="PROSITE" id="PS51805"/>
    </source>
</evidence>
<dbReference type="PROSITE" id="PS50016">
    <property type="entry name" value="ZF_PHD_2"/>
    <property type="match status" value="1"/>
</dbReference>
<accession>A0A2G9HE88</accession>
<dbReference type="OrthoDB" id="20839at2759"/>
<keyword evidence="9" id="KW-1185">Reference proteome</keyword>
<evidence type="ECO:0000259" key="6">
    <source>
        <dbReference type="PROSITE" id="PS50016"/>
    </source>
</evidence>
<dbReference type="InterPro" id="IPR019787">
    <property type="entry name" value="Znf_PHD-finger"/>
</dbReference>